<comment type="catalytic activity">
    <reaction evidence="6">
        <text>a 2'-deoxyadenosine in DNA + S-adenosyl-L-methionine = an N(6)-methyl-2'-deoxyadenosine in DNA + S-adenosyl-L-homocysteine + H(+)</text>
        <dbReference type="Rhea" id="RHEA:15197"/>
        <dbReference type="Rhea" id="RHEA-COMP:12418"/>
        <dbReference type="Rhea" id="RHEA-COMP:12419"/>
        <dbReference type="ChEBI" id="CHEBI:15378"/>
        <dbReference type="ChEBI" id="CHEBI:57856"/>
        <dbReference type="ChEBI" id="CHEBI:59789"/>
        <dbReference type="ChEBI" id="CHEBI:90615"/>
        <dbReference type="ChEBI" id="CHEBI:90616"/>
        <dbReference type="EC" id="2.1.1.72"/>
    </reaction>
</comment>
<dbReference type="PANTHER" id="PTHR30481:SF3">
    <property type="entry name" value="DNA ADENINE METHYLASE"/>
    <property type="match status" value="1"/>
</dbReference>
<dbReference type="GO" id="GO:1904047">
    <property type="term" value="F:S-adenosyl-L-methionine binding"/>
    <property type="evidence" value="ECO:0007669"/>
    <property type="project" value="TreeGrafter"/>
</dbReference>
<evidence type="ECO:0000256" key="3">
    <source>
        <dbReference type="ARBA" id="ARBA00022603"/>
    </source>
</evidence>
<dbReference type="GO" id="GO:0009307">
    <property type="term" value="P:DNA restriction-modification system"/>
    <property type="evidence" value="ECO:0007669"/>
    <property type="project" value="InterPro"/>
</dbReference>
<accession>A0A6C0D3A2</accession>
<dbReference type="GO" id="GO:0006298">
    <property type="term" value="P:mismatch repair"/>
    <property type="evidence" value="ECO:0007669"/>
    <property type="project" value="TreeGrafter"/>
</dbReference>
<proteinExistence type="inferred from homology"/>
<name>A0A6C0D3A2_9ZZZZ</name>
<dbReference type="InterPro" id="IPR012327">
    <property type="entry name" value="MeTrfase_D12"/>
</dbReference>
<dbReference type="PRINTS" id="PR00505">
    <property type="entry name" value="D12N6MTFRASE"/>
</dbReference>
<evidence type="ECO:0000256" key="2">
    <source>
        <dbReference type="ARBA" id="ARBA00011900"/>
    </source>
</evidence>
<organism evidence="7">
    <name type="scientific">viral metagenome</name>
    <dbReference type="NCBI Taxonomy" id="1070528"/>
    <lineage>
        <taxon>unclassified sequences</taxon>
        <taxon>metagenomes</taxon>
        <taxon>organismal metagenomes</taxon>
    </lineage>
</organism>
<evidence type="ECO:0000313" key="7">
    <source>
        <dbReference type="EMBL" id="QHT11041.1"/>
    </source>
</evidence>
<dbReference type="PIRSF" id="PIRSF000398">
    <property type="entry name" value="M_m6A_EcoRV"/>
    <property type="match status" value="1"/>
</dbReference>
<dbReference type="AlphaFoldDB" id="A0A6C0D3A2"/>
<evidence type="ECO:0000256" key="6">
    <source>
        <dbReference type="ARBA" id="ARBA00047942"/>
    </source>
</evidence>
<dbReference type="PANTHER" id="PTHR30481">
    <property type="entry name" value="DNA ADENINE METHYLASE"/>
    <property type="match status" value="1"/>
</dbReference>
<dbReference type="InterPro" id="IPR029063">
    <property type="entry name" value="SAM-dependent_MTases_sf"/>
</dbReference>
<sequence length="305" mass="35243">MTTYIKPCIKWVGGKTKILDYMMPSFPREINNYHEPFLGGGSVLLALLCYIKNGGLTVNGSIYAYDLNEPLVYMYKNIQSNHIVLYNKIKEIIDEYHSCGVSSVINRKPKNIDEAMESKENYYYWIRSQYNSLSKEEKTGITGSAMLIFMNKTGFRGVFRVGPNGYNVPYGHYSNPEIANLEHLTEIHDLIQGVIFECADFSDVLPRLKQGDFAYLDPPYVPETKNSFVGYTDNGFNLEQHKKLFDLCYHLTNEKVRFIMNNADVEMIREVFNKNPYNIDSIICNRSIHSKHPESKTKEIIIKNY</sequence>
<dbReference type="Gene3D" id="1.10.1020.10">
    <property type="entry name" value="Adenine-specific Methyltransferase, Domain 2"/>
    <property type="match status" value="1"/>
</dbReference>
<dbReference type="NCBIfam" id="TIGR00571">
    <property type="entry name" value="dam"/>
    <property type="match status" value="1"/>
</dbReference>
<dbReference type="PROSITE" id="PS00092">
    <property type="entry name" value="N6_MTASE"/>
    <property type="match status" value="1"/>
</dbReference>
<dbReference type="InterPro" id="IPR023095">
    <property type="entry name" value="Ade_MeTrfase_dom_2"/>
</dbReference>
<dbReference type="InterPro" id="IPR012263">
    <property type="entry name" value="M_m6A_EcoRV"/>
</dbReference>
<keyword evidence="3" id="KW-0489">Methyltransferase</keyword>
<dbReference type="Pfam" id="PF02086">
    <property type="entry name" value="MethyltransfD12"/>
    <property type="match status" value="1"/>
</dbReference>
<dbReference type="GO" id="GO:0043565">
    <property type="term" value="F:sequence-specific DNA binding"/>
    <property type="evidence" value="ECO:0007669"/>
    <property type="project" value="TreeGrafter"/>
</dbReference>
<dbReference type="Gene3D" id="3.40.50.150">
    <property type="entry name" value="Vaccinia Virus protein VP39"/>
    <property type="match status" value="1"/>
</dbReference>
<dbReference type="EC" id="2.1.1.72" evidence="2"/>
<protein>
    <recommendedName>
        <fullName evidence="2">site-specific DNA-methyltransferase (adenine-specific)</fullName>
        <ecNumber evidence="2">2.1.1.72</ecNumber>
    </recommendedName>
</protein>
<keyword evidence="5" id="KW-0949">S-adenosyl-L-methionine</keyword>
<keyword evidence="4" id="KW-0808">Transferase</keyword>
<dbReference type="GO" id="GO:0032259">
    <property type="term" value="P:methylation"/>
    <property type="evidence" value="ECO:0007669"/>
    <property type="project" value="UniProtKB-KW"/>
</dbReference>
<evidence type="ECO:0000256" key="4">
    <source>
        <dbReference type="ARBA" id="ARBA00022679"/>
    </source>
</evidence>
<dbReference type="InterPro" id="IPR002052">
    <property type="entry name" value="DNA_methylase_N6_adenine_CS"/>
</dbReference>
<evidence type="ECO:0000256" key="5">
    <source>
        <dbReference type="ARBA" id="ARBA00022691"/>
    </source>
</evidence>
<dbReference type="EMBL" id="MN739530">
    <property type="protein sequence ID" value="QHT11041.1"/>
    <property type="molecule type" value="Genomic_DNA"/>
</dbReference>
<comment type="similarity">
    <text evidence="1">Belongs to the N(4)/N(6)-methyltransferase family.</text>
</comment>
<reference evidence="7" key="1">
    <citation type="journal article" date="2020" name="Nature">
        <title>Giant virus diversity and host interactions through global metagenomics.</title>
        <authorList>
            <person name="Schulz F."/>
            <person name="Roux S."/>
            <person name="Paez-Espino D."/>
            <person name="Jungbluth S."/>
            <person name="Walsh D.A."/>
            <person name="Denef V.J."/>
            <person name="McMahon K.D."/>
            <person name="Konstantinidis K.T."/>
            <person name="Eloe-Fadrosh E.A."/>
            <person name="Kyrpides N.C."/>
            <person name="Woyke T."/>
        </authorList>
    </citation>
    <scope>NUCLEOTIDE SEQUENCE</scope>
    <source>
        <strain evidence="7">GVMAG-M-3300023174-111</strain>
    </source>
</reference>
<dbReference type="GO" id="GO:0009007">
    <property type="term" value="F:site-specific DNA-methyltransferase (adenine-specific) activity"/>
    <property type="evidence" value="ECO:0007669"/>
    <property type="project" value="UniProtKB-EC"/>
</dbReference>
<evidence type="ECO:0000256" key="1">
    <source>
        <dbReference type="ARBA" id="ARBA00006594"/>
    </source>
</evidence>
<dbReference type="SUPFAM" id="SSF53335">
    <property type="entry name" value="S-adenosyl-L-methionine-dependent methyltransferases"/>
    <property type="match status" value="1"/>
</dbReference>